<dbReference type="Proteomes" id="UP001580430">
    <property type="component" value="Unassembled WGS sequence"/>
</dbReference>
<evidence type="ECO:0000259" key="2">
    <source>
        <dbReference type="Pfam" id="PF01548"/>
    </source>
</evidence>
<protein>
    <submittedName>
        <fullName evidence="4">IS110 family transposase</fullName>
    </submittedName>
</protein>
<dbReference type="Pfam" id="PF02371">
    <property type="entry name" value="Transposase_20"/>
    <property type="match status" value="1"/>
</dbReference>
<sequence length="410" mass="46394">MDAILERCAGLDVHQETVVACILTGPLDRKPKQEIRTFGTTTNELLQLLDWLTEQACTHVAMESTGVYWKPVWNILEDSFKLILANPQRIKNVPGRKTDVKDAAWIAQLLRCGLIESSFVPPEDIRDLRDLTRYRRKLLGNATAEKNRIHKILQDANIKLTTYVSDVFGASGLALLESVADGEVLEPEAVKKLVFTKLKNKVPQLVEALNGRVRAHHRKMIQRHLNHLQYVQKEIKALEMEIDELLHPYQEEIERLVTIPGIQKDAAASILAEIGTDMSVFPSEDHLSSWAALSPGNNKSAGKKKGSKTNKGNKGLKSVLCQAAWAAMKVKGSRTASFYYRIVKRRGPKKANMALAHLLLRIIYQMLSNKVPYEELGWDYLPKKEKSLDYWVRQIQGLGFNVQLQEQKLT</sequence>
<evidence type="ECO:0000256" key="1">
    <source>
        <dbReference type="SAM" id="MobiDB-lite"/>
    </source>
</evidence>
<evidence type="ECO:0000313" key="5">
    <source>
        <dbReference type="Proteomes" id="UP001580430"/>
    </source>
</evidence>
<feature type="region of interest" description="Disordered" evidence="1">
    <location>
        <begin position="292"/>
        <end position="313"/>
    </location>
</feature>
<organism evidence="4 5">
    <name type="scientific">Paenibacillus medicaginis</name>
    <dbReference type="NCBI Taxonomy" id="1470560"/>
    <lineage>
        <taxon>Bacteria</taxon>
        <taxon>Bacillati</taxon>
        <taxon>Bacillota</taxon>
        <taxon>Bacilli</taxon>
        <taxon>Bacillales</taxon>
        <taxon>Paenibacillaceae</taxon>
        <taxon>Paenibacillus</taxon>
    </lineage>
</organism>
<dbReference type="InterPro" id="IPR003346">
    <property type="entry name" value="Transposase_20"/>
</dbReference>
<accession>A0ABV5C9T4</accession>
<dbReference type="PANTHER" id="PTHR33055">
    <property type="entry name" value="TRANSPOSASE FOR INSERTION SEQUENCE ELEMENT IS1111A"/>
    <property type="match status" value="1"/>
</dbReference>
<reference evidence="4 5" key="1">
    <citation type="submission" date="2024-09" db="EMBL/GenBank/DDBJ databases">
        <title>Paenibacillus zeirhizospherea sp. nov., isolated from surface of the maize (Zea mays) roots in a horticulture field, Hungary.</title>
        <authorList>
            <person name="Marton D."/>
            <person name="Farkas M."/>
            <person name="Bedics A."/>
            <person name="Toth E."/>
            <person name="Tancsics A."/>
            <person name="Boka K."/>
            <person name="Marati G."/>
            <person name="Kriszt B."/>
            <person name="Cserhati M."/>
        </authorList>
    </citation>
    <scope>NUCLEOTIDE SEQUENCE [LARGE SCALE GENOMIC DNA]</scope>
    <source>
        <strain evidence="4 5">JCM 18446</strain>
    </source>
</reference>
<comment type="caution">
    <text evidence="4">The sequence shown here is derived from an EMBL/GenBank/DDBJ whole genome shotgun (WGS) entry which is preliminary data.</text>
</comment>
<name>A0ABV5C9T4_9BACL</name>
<dbReference type="InterPro" id="IPR047650">
    <property type="entry name" value="Transpos_IS110"/>
</dbReference>
<gene>
    <name evidence="4" type="ORF">ACE5LO_27655</name>
</gene>
<dbReference type="RefSeq" id="WP_375523127.1">
    <property type="nucleotide sequence ID" value="NZ_JBHIRY010000074.1"/>
</dbReference>
<keyword evidence="5" id="KW-1185">Reference proteome</keyword>
<evidence type="ECO:0000313" key="4">
    <source>
        <dbReference type="EMBL" id="MFB5764135.1"/>
    </source>
</evidence>
<proteinExistence type="predicted"/>
<dbReference type="NCBIfam" id="NF033542">
    <property type="entry name" value="transpos_IS110"/>
    <property type="match status" value="1"/>
</dbReference>
<dbReference type="EMBL" id="JBHIRY010000074">
    <property type="protein sequence ID" value="MFB5764135.1"/>
    <property type="molecule type" value="Genomic_DNA"/>
</dbReference>
<evidence type="ECO:0000259" key="3">
    <source>
        <dbReference type="Pfam" id="PF02371"/>
    </source>
</evidence>
<dbReference type="PANTHER" id="PTHR33055:SF15">
    <property type="entry name" value="TRANSPOSASE-RELATED"/>
    <property type="match status" value="1"/>
</dbReference>
<dbReference type="Pfam" id="PF01548">
    <property type="entry name" value="DEDD_Tnp_IS110"/>
    <property type="match status" value="1"/>
</dbReference>
<feature type="domain" description="Transposase IS116/IS110/IS902 C-terminal" evidence="3">
    <location>
        <begin position="254"/>
        <end position="339"/>
    </location>
</feature>
<dbReference type="InterPro" id="IPR002525">
    <property type="entry name" value="Transp_IS110-like_N"/>
</dbReference>
<feature type="domain" description="Transposase IS110-like N-terminal" evidence="2">
    <location>
        <begin position="9"/>
        <end position="156"/>
    </location>
</feature>